<dbReference type="GO" id="GO:0031267">
    <property type="term" value="F:small GTPase binding"/>
    <property type="evidence" value="ECO:0007669"/>
    <property type="project" value="TreeGrafter"/>
</dbReference>
<name>A0A094ZFS5_SCHHA</name>
<dbReference type="AlphaFoldDB" id="A0A094ZFS5"/>
<evidence type="ECO:0000256" key="3">
    <source>
        <dbReference type="SAM" id="MobiDB-lite"/>
    </source>
</evidence>
<dbReference type="FunFam" id="1.10.10.750:FF:000003">
    <property type="entry name" value="GTPase activating protein (Evi5)"/>
    <property type="match status" value="1"/>
</dbReference>
<sequence length="946" mass="107979">MFENNVKPDVENFVDKYINPKASGNRNYISDDLEINDSENRDYYGFYQHLMNLYIINFHDNVILLIEKMLKQALSSSGSLNQIDLDVNRTFRNTVYFHDRYGPRQCALFRVLAAYSVYNSEVGYCQYRKNDIRRVDKWLKMISKWEEVDSLWHRMFKNGRASEKLTRRIFKGIPDRFRMTVWPLLLCVTDIKNKNKDIYAKMLKQALSSSGSLNQIDLDVNRTFRNTVYFHDRYGPRQCALFRVLAAYSVYNSEVGYCQGMSELAGLFLIYIEDEEDAFWALNQLMTSYRYNMHSVYVADFPGLKRLFAHHERIVRKLLPILDKHFTKHDMLTSTYALKWYMQCFLDRLPVTLVLRLWDIYLLEGEKLLLAMAYNILKMHSKRLLRMDQMQMTSFFQDELVKDFLFDDDDVIDSLKDCLELLHKNKLDTPPPLTSDMLPKRLGQFNSDPIWRNRNGTLMPRTKTGTLKSHTESPSYIKPQLIDQPSFNGKLRARFSPTYLPKTLSVNPITLSSASVSPIVSNSSGYSPGLATSASILTVAAMKNSGRLYVPAVRSSQTYGTGSSYTFISNQKMKLDHIPSSMSVIHSPSFSVDESISSSVISNNVLSIQHQSPSTSSRSLINSPDESYATTGGRHYRIPTRLSPSSNRSKVLHRYELDNDKNNGSLSVESNPAIQKSSQRPLSRFTQNKEIIINRTNVGYSSGITQKPDIPIILTTSSMTPSSRINRWTSEQILSVNVNRRSSTTSSEISLEQPWQKREKSPLKIEQKTVNKGDYSSTGINSSVDGVITRLDETLMPPSLSTTANKWNIPNHSNYPTVVNSNFPINSSIYSPTSPNLSTESQDTKCSQTVLTSSSASLSPVTKSIQIIRSQYDKNDKSGVDGYYRFNVSMKKPYLESVQPINDYVRRIPSVPRSKIIIKPTEIIMPDPKPVSKDVNKKVITIQSSN</sequence>
<evidence type="ECO:0000256" key="2">
    <source>
        <dbReference type="ARBA" id="ARBA00023054"/>
    </source>
</evidence>
<dbReference type="PANTHER" id="PTHR47219:SF25">
    <property type="entry name" value="RAB-GAP TBC DOMAIN-CONTAINING PROTEIN"/>
    <property type="match status" value="1"/>
</dbReference>
<protein>
    <submittedName>
        <fullName evidence="5">USP6 N-terminal-like protein</fullName>
    </submittedName>
</protein>
<dbReference type="EMBL" id="KL250541">
    <property type="protein sequence ID" value="KGB33290.1"/>
    <property type="molecule type" value="Genomic_DNA"/>
</dbReference>
<dbReference type="InterPro" id="IPR035969">
    <property type="entry name" value="Rab-GAP_TBC_sf"/>
</dbReference>
<feature type="domain" description="Rab-GAP TBC" evidence="4">
    <location>
        <begin position="172"/>
        <end position="365"/>
    </location>
</feature>
<dbReference type="STRING" id="6185.A0A094ZFS5"/>
<feature type="compositionally biased region" description="Polar residues" evidence="3">
    <location>
        <begin position="463"/>
        <end position="473"/>
    </location>
</feature>
<dbReference type="GO" id="GO:0005096">
    <property type="term" value="F:GTPase activator activity"/>
    <property type="evidence" value="ECO:0007669"/>
    <property type="project" value="UniProtKB-KW"/>
</dbReference>
<dbReference type="Gene3D" id="1.10.472.80">
    <property type="entry name" value="Ypt/Rab-GAP domain of gyp1p, domain 3"/>
    <property type="match status" value="1"/>
</dbReference>
<dbReference type="InterPro" id="IPR000195">
    <property type="entry name" value="Rab-GAP-TBC_dom"/>
</dbReference>
<organism evidence="5">
    <name type="scientific">Schistosoma haematobium</name>
    <name type="common">Blood fluke</name>
    <dbReference type="NCBI Taxonomy" id="6185"/>
    <lineage>
        <taxon>Eukaryota</taxon>
        <taxon>Metazoa</taxon>
        <taxon>Spiralia</taxon>
        <taxon>Lophotrochozoa</taxon>
        <taxon>Platyhelminthes</taxon>
        <taxon>Trematoda</taxon>
        <taxon>Digenea</taxon>
        <taxon>Strigeidida</taxon>
        <taxon>Schistosomatoidea</taxon>
        <taxon>Schistosomatidae</taxon>
        <taxon>Schistosoma</taxon>
    </lineage>
</organism>
<keyword evidence="2" id="KW-0175">Coiled coil</keyword>
<feature type="region of interest" description="Disordered" evidence="3">
    <location>
        <begin position="612"/>
        <end position="681"/>
    </location>
</feature>
<dbReference type="PANTHER" id="PTHR47219">
    <property type="entry name" value="RAB GTPASE-ACTIVATING PROTEIN 1-LIKE"/>
    <property type="match status" value="1"/>
</dbReference>
<dbReference type="SMART" id="SM00164">
    <property type="entry name" value="TBC"/>
    <property type="match status" value="1"/>
</dbReference>
<dbReference type="SUPFAM" id="SSF47923">
    <property type="entry name" value="Ypt/Rab-GAP domain of gyp1p"/>
    <property type="match status" value="3"/>
</dbReference>
<dbReference type="InterPro" id="IPR050302">
    <property type="entry name" value="Rab_GAP_TBC_domain"/>
</dbReference>
<dbReference type="Pfam" id="PF00566">
    <property type="entry name" value="RabGAP-TBC"/>
    <property type="match status" value="2"/>
</dbReference>
<dbReference type="FunFam" id="1.10.472.80:FF:000019">
    <property type="entry name" value="USP6 N-terminal like"/>
    <property type="match status" value="1"/>
</dbReference>
<dbReference type="PROSITE" id="PS50086">
    <property type="entry name" value="TBC_RABGAP"/>
    <property type="match status" value="1"/>
</dbReference>
<evidence type="ECO:0000259" key="4">
    <source>
        <dbReference type="PROSITE" id="PS50086"/>
    </source>
</evidence>
<accession>A0A094ZFS5</accession>
<dbReference type="FunFam" id="1.10.8.270:FF:000016">
    <property type="entry name" value="TBC1 domain family member 2A"/>
    <property type="match status" value="1"/>
</dbReference>
<gene>
    <name evidence="5" type="ORF">MS3_01452</name>
</gene>
<dbReference type="Gene3D" id="1.10.8.270">
    <property type="entry name" value="putative rabgap domain of human tbc1 domain family member 14 like domains"/>
    <property type="match status" value="2"/>
</dbReference>
<evidence type="ECO:0000256" key="1">
    <source>
        <dbReference type="ARBA" id="ARBA00022468"/>
    </source>
</evidence>
<reference evidence="5" key="1">
    <citation type="journal article" date="2012" name="Nat. Genet.">
        <title>Whole-genome sequence of Schistosoma haematobium.</title>
        <authorList>
            <person name="Young N.D."/>
            <person name="Jex A.R."/>
            <person name="Li B."/>
            <person name="Liu S."/>
            <person name="Yang L."/>
            <person name="Xiong Z."/>
            <person name="Li Y."/>
            <person name="Cantacessi C."/>
            <person name="Hall R.S."/>
            <person name="Xu X."/>
            <person name="Chen F."/>
            <person name="Wu X."/>
            <person name="Zerlotini A."/>
            <person name="Oliveira G."/>
            <person name="Hofmann A."/>
            <person name="Zhang G."/>
            <person name="Fang X."/>
            <person name="Kang Y."/>
            <person name="Campbell B.E."/>
            <person name="Loukas A."/>
            <person name="Ranganathan S."/>
            <person name="Rollinson D."/>
            <person name="Rinaldi G."/>
            <person name="Brindley P.J."/>
            <person name="Yang H."/>
            <person name="Wang J."/>
            <person name="Wang J."/>
            <person name="Gasser R.B."/>
        </authorList>
    </citation>
    <scope>NUCLEOTIDE SEQUENCE [LARGE SCALE GENOMIC DNA]</scope>
</reference>
<feature type="compositionally biased region" description="Polar residues" evidence="3">
    <location>
        <begin position="662"/>
        <end position="681"/>
    </location>
</feature>
<keyword evidence="1" id="KW-0343">GTPase activation</keyword>
<evidence type="ECO:0000313" key="5">
    <source>
        <dbReference type="EMBL" id="KGB33290.1"/>
    </source>
</evidence>
<feature type="region of interest" description="Disordered" evidence="3">
    <location>
        <begin position="453"/>
        <end position="473"/>
    </location>
</feature>
<feature type="compositionally biased region" description="Polar residues" evidence="3">
    <location>
        <begin position="612"/>
        <end position="630"/>
    </location>
</feature>
<proteinExistence type="predicted"/>
<dbReference type="Gene3D" id="1.10.10.750">
    <property type="entry name" value="Ypt/Rab-GAP domain of gyp1p, domain 1"/>
    <property type="match status" value="1"/>
</dbReference>